<evidence type="ECO:0000259" key="11">
    <source>
        <dbReference type="Pfam" id="PF00593"/>
    </source>
</evidence>
<dbReference type="OrthoDB" id="9782587at2"/>
<organism evidence="13 14">
    <name type="scientific">Ohtaekwangia koreensis</name>
    <dbReference type="NCBI Taxonomy" id="688867"/>
    <lineage>
        <taxon>Bacteria</taxon>
        <taxon>Pseudomonadati</taxon>
        <taxon>Bacteroidota</taxon>
        <taxon>Cytophagia</taxon>
        <taxon>Cytophagales</taxon>
        <taxon>Fulvivirgaceae</taxon>
        <taxon>Ohtaekwangia</taxon>
    </lineage>
</organism>
<evidence type="ECO:0000256" key="4">
    <source>
        <dbReference type="ARBA" id="ARBA00022692"/>
    </source>
</evidence>
<dbReference type="GO" id="GO:0015344">
    <property type="term" value="F:siderophore uptake transmembrane transporter activity"/>
    <property type="evidence" value="ECO:0007669"/>
    <property type="project" value="TreeGrafter"/>
</dbReference>
<evidence type="ECO:0000256" key="3">
    <source>
        <dbReference type="ARBA" id="ARBA00022452"/>
    </source>
</evidence>
<evidence type="ECO:0000256" key="8">
    <source>
        <dbReference type="PROSITE-ProRule" id="PRU01360"/>
    </source>
</evidence>
<evidence type="ECO:0000256" key="1">
    <source>
        <dbReference type="ARBA" id="ARBA00004571"/>
    </source>
</evidence>
<feature type="signal peptide" evidence="10">
    <location>
        <begin position="1"/>
        <end position="19"/>
    </location>
</feature>
<dbReference type="Pfam" id="PF07715">
    <property type="entry name" value="Plug"/>
    <property type="match status" value="1"/>
</dbReference>
<keyword evidence="7 8" id="KW-0998">Cell outer membrane</keyword>
<keyword evidence="6 8" id="KW-0472">Membrane</keyword>
<feature type="chain" id="PRO_5013115153" evidence="10">
    <location>
        <begin position="20"/>
        <end position="684"/>
    </location>
</feature>
<comment type="subcellular location">
    <subcellularLocation>
        <location evidence="1 8">Cell outer membrane</location>
        <topology evidence="1 8">Multi-pass membrane protein</topology>
    </subcellularLocation>
</comment>
<dbReference type="GO" id="GO:0044718">
    <property type="term" value="P:siderophore transmembrane transport"/>
    <property type="evidence" value="ECO:0007669"/>
    <property type="project" value="TreeGrafter"/>
</dbReference>
<keyword evidence="14" id="KW-1185">Reference proteome</keyword>
<dbReference type="Proteomes" id="UP000190961">
    <property type="component" value="Unassembled WGS sequence"/>
</dbReference>
<keyword evidence="4 8" id="KW-0812">Transmembrane</keyword>
<accession>A0A1T5LJW8</accession>
<evidence type="ECO:0000256" key="2">
    <source>
        <dbReference type="ARBA" id="ARBA00022448"/>
    </source>
</evidence>
<dbReference type="Pfam" id="PF00593">
    <property type="entry name" value="TonB_dep_Rec_b-barrel"/>
    <property type="match status" value="1"/>
</dbReference>
<dbReference type="PANTHER" id="PTHR30069:SF28">
    <property type="entry name" value="TONB-DEPENDENT RECEPTOR YNCD-RELATED"/>
    <property type="match status" value="1"/>
</dbReference>
<feature type="domain" description="TonB-dependent receptor-like beta-barrel" evidence="11">
    <location>
        <begin position="245"/>
        <end position="646"/>
    </location>
</feature>
<dbReference type="SUPFAM" id="SSF56935">
    <property type="entry name" value="Porins"/>
    <property type="match status" value="1"/>
</dbReference>
<dbReference type="Gene3D" id="2.40.170.20">
    <property type="entry name" value="TonB-dependent receptor, beta-barrel domain"/>
    <property type="match status" value="1"/>
</dbReference>
<keyword evidence="2 8" id="KW-0813">Transport</keyword>
<dbReference type="PANTHER" id="PTHR30069">
    <property type="entry name" value="TONB-DEPENDENT OUTER MEMBRANE RECEPTOR"/>
    <property type="match status" value="1"/>
</dbReference>
<dbReference type="EMBL" id="FUZU01000002">
    <property type="protein sequence ID" value="SKC75939.1"/>
    <property type="molecule type" value="Genomic_DNA"/>
</dbReference>
<dbReference type="InterPro" id="IPR036942">
    <property type="entry name" value="Beta-barrel_TonB_sf"/>
</dbReference>
<sequence length="684" mass="75797">MIRGLILFICIVLAFSATAQQESRSTDSTKILSEVVIEAFQYDRPLSEIPASVGVVSEKDFSRFSNSSLLPAINTIPGVRMEERSPGSYRLAIRGSSLRSPFGVRNVKVYWNGLPFTDAGGNTYINLFDQSSFQQAEVIKGPGTSLYGAGTGGVLLLKNSPATPSGVNISALAGSYGLMQYSVQAKAQDEQSSIRVLYAHQQSDGYREQTKMARDVIQAQGDFMVSDKGTLSTNILYTDIYYQTPGALTKQQFDENPKQARPASGAGPGAVEQHATIYNKTFYSGLSYDYRWNDRWSNKTGAYGTLTQFDNPTIRNYERRAEQGLGARTNTQYDFTKGKVNFGGEYQRSFSPVKVYANNLGQSAALQTDDEISINTYFAFAQAEFFLPSDFFVTLGGSINKLNVSFLRLSDMPSFEADRKFDVVFSPRVALLKKVNDDLSIHASYSQGYSPPTVQELYPSAGYFDQSLNPERGNNIEFGVRGTALQKTLSYDLVVYNFHLDQTIVVRRLEDSGEYFVNAGKTLQRGAEVQLSWSPDLSPQAFLSDFRLSTSYTFNDYTFKDYKKDNTSYDGNDLTGVAPNILFASMDAELQPGVYANVNYTYTSSIPLNDANTDYADSYSLLAARAGFRKEWKKLSLDIFGGVDNLLDKKYSLGNDLNALGGRYYNAAPGINYFAGIKTGWKLE</sequence>
<keyword evidence="3 8" id="KW-1134">Transmembrane beta strand</keyword>
<evidence type="ECO:0000256" key="5">
    <source>
        <dbReference type="ARBA" id="ARBA00023077"/>
    </source>
</evidence>
<dbReference type="GO" id="GO:0009279">
    <property type="term" value="C:cell outer membrane"/>
    <property type="evidence" value="ECO:0007669"/>
    <property type="project" value="UniProtKB-SubCell"/>
</dbReference>
<evidence type="ECO:0000256" key="7">
    <source>
        <dbReference type="ARBA" id="ARBA00023237"/>
    </source>
</evidence>
<keyword evidence="5 9" id="KW-0798">TonB box</keyword>
<feature type="domain" description="TonB-dependent receptor plug" evidence="12">
    <location>
        <begin position="46"/>
        <end position="153"/>
    </location>
</feature>
<evidence type="ECO:0000313" key="14">
    <source>
        <dbReference type="Proteomes" id="UP000190961"/>
    </source>
</evidence>
<comment type="similarity">
    <text evidence="8 9">Belongs to the TonB-dependent receptor family.</text>
</comment>
<proteinExistence type="inferred from homology"/>
<reference evidence="13 14" key="1">
    <citation type="submission" date="2017-02" db="EMBL/GenBank/DDBJ databases">
        <authorList>
            <person name="Peterson S.W."/>
        </authorList>
    </citation>
    <scope>NUCLEOTIDE SEQUENCE [LARGE SCALE GENOMIC DNA]</scope>
    <source>
        <strain evidence="13 14">DSM 25262</strain>
    </source>
</reference>
<evidence type="ECO:0000259" key="12">
    <source>
        <dbReference type="Pfam" id="PF07715"/>
    </source>
</evidence>
<evidence type="ECO:0000313" key="13">
    <source>
        <dbReference type="EMBL" id="SKC75939.1"/>
    </source>
</evidence>
<dbReference type="InterPro" id="IPR039426">
    <property type="entry name" value="TonB-dep_rcpt-like"/>
</dbReference>
<evidence type="ECO:0000256" key="10">
    <source>
        <dbReference type="SAM" id="SignalP"/>
    </source>
</evidence>
<evidence type="ECO:0000256" key="6">
    <source>
        <dbReference type="ARBA" id="ARBA00023136"/>
    </source>
</evidence>
<dbReference type="PROSITE" id="PS52016">
    <property type="entry name" value="TONB_DEPENDENT_REC_3"/>
    <property type="match status" value="1"/>
</dbReference>
<gene>
    <name evidence="13" type="ORF">SAMN05660236_3319</name>
</gene>
<keyword evidence="10" id="KW-0732">Signal</keyword>
<evidence type="ECO:0000256" key="9">
    <source>
        <dbReference type="RuleBase" id="RU003357"/>
    </source>
</evidence>
<dbReference type="STRING" id="688867.SAMN05660236_3319"/>
<protein>
    <submittedName>
        <fullName evidence="13">Iron complex outermembrane recepter protein</fullName>
    </submittedName>
</protein>
<dbReference type="AlphaFoldDB" id="A0A1T5LJW8"/>
<name>A0A1T5LJW8_9BACT</name>
<dbReference type="InterPro" id="IPR012910">
    <property type="entry name" value="Plug_dom"/>
</dbReference>
<dbReference type="RefSeq" id="WP_079687857.1">
    <property type="nucleotide sequence ID" value="NZ_FUZU01000002.1"/>
</dbReference>
<dbReference type="InterPro" id="IPR000531">
    <property type="entry name" value="Beta-barrel_TonB"/>
</dbReference>
<dbReference type="InterPro" id="IPR037066">
    <property type="entry name" value="Plug_dom_sf"/>
</dbReference>
<dbReference type="Gene3D" id="2.170.130.10">
    <property type="entry name" value="TonB-dependent receptor, plug domain"/>
    <property type="match status" value="1"/>
</dbReference>